<reference evidence="2 3" key="1">
    <citation type="submission" date="2024-01" db="EMBL/GenBank/DDBJ databases">
        <title>The genomes of 5 underutilized Papilionoideae crops provide insights into root nodulation and disease resistanc.</title>
        <authorList>
            <person name="Jiang F."/>
        </authorList>
    </citation>
    <scope>NUCLEOTIDE SEQUENCE [LARGE SCALE GENOMIC DNA]</scope>
    <source>
        <strain evidence="2">DUOXIRENSHENG_FW03</strain>
        <tissue evidence="2">Leaves</tissue>
    </source>
</reference>
<organism evidence="2 3">
    <name type="scientific">Psophocarpus tetragonolobus</name>
    <name type="common">Winged bean</name>
    <name type="synonym">Dolichos tetragonolobus</name>
    <dbReference type="NCBI Taxonomy" id="3891"/>
    <lineage>
        <taxon>Eukaryota</taxon>
        <taxon>Viridiplantae</taxon>
        <taxon>Streptophyta</taxon>
        <taxon>Embryophyta</taxon>
        <taxon>Tracheophyta</taxon>
        <taxon>Spermatophyta</taxon>
        <taxon>Magnoliopsida</taxon>
        <taxon>eudicotyledons</taxon>
        <taxon>Gunneridae</taxon>
        <taxon>Pentapetalae</taxon>
        <taxon>rosids</taxon>
        <taxon>fabids</taxon>
        <taxon>Fabales</taxon>
        <taxon>Fabaceae</taxon>
        <taxon>Papilionoideae</taxon>
        <taxon>50 kb inversion clade</taxon>
        <taxon>NPAAA clade</taxon>
        <taxon>indigoferoid/millettioid clade</taxon>
        <taxon>Phaseoleae</taxon>
        <taxon>Psophocarpus</taxon>
    </lineage>
</organism>
<dbReference type="Proteomes" id="UP001386955">
    <property type="component" value="Unassembled WGS sequence"/>
</dbReference>
<evidence type="ECO:0000313" key="2">
    <source>
        <dbReference type="EMBL" id="KAK7396948.1"/>
    </source>
</evidence>
<proteinExistence type="predicted"/>
<dbReference type="AlphaFoldDB" id="A0AAN9SHS1"/>
<accession>A0AAN9SHS1</accession>
<feature type="compositionally biased region" description="Basic and acidic residues" evidence="1">
    <location>
        <begin position="201"/>
        <end position="224"/>
    </location>
</feature>
<feature type="region of interest" description="Disordered" evidence="1">
    <location>
        <begin position="199"/>
        <end position="234"/>
    </location>
</feature>
<gene>
    <name evidence="2" type="ORF">VNO78_18111</name>
</gene>
<evidence type="ECO:0000256" key="1">
    <source>
        <dbReference type="SAM" id="MobiDB-lite"/>
    </source>
</evidence>
<protein>
    <submittedName>
        <fullName evidence="2">Uncharacterized protein</fullName>
    </submittedName>
</protein>
<dbReference type="EMBL" id="JAYMYS010000004">
    <property type="protein sequence ID" value="KAK7396948.1"/>
    <property type="molecule type" value="Genomic_DNA"/>
</dbReference>
<evidence type="ECO:0000313" key="3">
    <source>
        <dbReference type="Proteomes" id="UP001386955"/>
    </source>
</evidence>
<name>A0AAN9SHS1_PSOTE</name>
<feature type="compositionally biased region" description="Polar residues" evidence="1">
    <location>
        <begin position="225"/>
        <end position="234"/>
    </location>
</feature>
<comment type="caution">
    <text evidence="2">The sequence shown here is derived from an EMBL/GenBank/DDBJ whole genome shotgun (WGS) entry which is preliminary data.</text>
</comment>
<sequence length="234" mass="26550">MLKEKMFGGNWWLSPEKETETTKVVGYGVGLGFTGEVQNSSTIHADCDRVEVAAVNGKEDVERLEIGRWEFEWKKLGEQGPQNGSVNGIKLGMGLYKMRGQKPKDNAQNKVGCLVGGKSKGNELKIGWKDRRKVETSWIGDEIRTIHNSSMRRETCGFDQGKGYEARNSVDQVTGLRWINIRRLAGENKEDIQRRLQKKVNGKEVVQEKEGNKEIQRKDGRRDSCSTQPYDCKK</sequence>
<keyword evidence="3" id="KW-1185">Reference proteome</keyword>